<feature type="binding site" evidence="8">
    <location>
        <position position="81"/>
    </location>
    <ligand>
        <name>ATP</name>
        <dbReference type="ChEBI" id="CHEBI:30616"/>
    </ligand>
</feature>
<dbReference type="OrthoDB" id="9773505at2"/>
<dbReference type="HAMAP" id="MF_00692">
    <property type="entry name" value="SelO"/>
    <property type="match status" value="1"/>
</dbReference>
<feature type="binding site" evidence="8">
    <location>
        <position position="258"/>
    </location>
    <ligand>
        <name>Mg(2+)</name>
        <dbReference type="ChEBI" id="CHEBI:18420"/>
    </ligand>
</feature>
<evidence type="ECO:0000256" key="2">
    <source>
        <dbReference type="ARBA" id="ARBA00022679"/>
    </source>
</evidence>
<dbReference type="GO" id="GO:0005524">
    <property type="term" value="F:ATP binding"/>
    <property type="evidence" value="ECO:0007669"/>
    <property type="project" value="UniProtKB-UniRule"/>
</dbReference>
<dbReference type="InterPro" id="IPR003846">
    <property type="entry name" value="SelO"/>
</dbReference>
<feature type="active site" description="Proton acceptor" evidence="8">
    <location>
        <position position="248"/>
    </location>
</feature>
<evidence type="ECO:0000256" key="4">
    <source>
        <dbReference type="ARBA" id="ARBA00022723"/>
    </source>
</evidence>
<evidence type="ECO:0000256" key="7">
    <source>
        <dbReference type="ARBA" id="ARBA00022842"/>
    </source>
</evidence>
<dbReference type="PANTHER" id="PTHR32057">
    <property type="entry name" value="PROTEIN ADENYLYLTRANSFERASE SELO, MITOCHONDRIAL"/>
    <property type="match status" value="1"/>
</dbReference>
<feature type="binding site" evidence="8">
    <location>
        <position position="169"/>
    </location>
    <ligand>
        <name>ATP</name>
        <dbReference type="ChEBI" id="CHEBI:30616"/>
    </ligand>
</feature>
<keyword evidence="10" id="KW-1185">Reference proteome</keyword>
<dbReference type="EMBL" id="AP012338">
    <property type="protein sequence ID" value="BAM05325.1"/>
    <property type="molecule type" value="Genomic_DNA"/>
</dbReference>
<dbReference type="GO" id="GO:0070733">
    <property type="term" value="F:AMPylase activity"/>
    <property type="evidence" value="ECO:0007669"/>
    <property type="project" value="UniProtKB-EC"/>
</dbReference>
<dbReference type="RefSeq" id="WP_014438528.1">
    <property type="nucleotide sequence ID" value="NC_017080.1"/>
</dbReference>
<feature type="binding site" evidence="8">
    <location>
        <position position="79"/>
    </location>
    <ligand>
        <name>ATP</name>
        <dbReference type="ChEBI" id="CHEBI:30616"/>
    </ligand>
</feature>
<comment type="catalytic activity">
    <reaction evidence="8">
        <text>L-seryl-[protein] + UTP = O-(5'-uridylyl)-L-seryl-[protein] + diphosphate</text>
        <dbReference type="Rhea" id="RHEA:64604"/>
        <dbReference type="Rhea" id="RHEA-COMP:9863"/>
        <dbReference type="Rhea" id="RHEA-COMP:16635"/>
        <dbReference type="ChEBI" id="CHEBI:29999"/>
        <dbReference type="ChEBI" id="CHEBI:33019"/>
        <dbReference type="ChEBI" id="CHEBI:46398"/>
        <dbReference type="ChEBI" id="CHEBI:156051"/>
    </reaction>
</comment>
<dbReference type="Pfam" id="PF02696">
    <property type="entry name" value="SelO"/>
    <property type="match status" value="1"/>
</dbReference>
<evidence type="ECO:0000256" key="1">
    <source>
        <dbReference type="ARBA" id="ARBA00009747"/>
    </source>
</evidence>
<keyword evidence="7 8" id="KW-0460">Magnesium</keyword>
<dbReference type="GO" id="GO:0030145">
    <property type="term" value="F:manganese ion binding"/>
    <property type="evidence" value="ECO:0007669"/>
    <property type="project" value="UniProtKB-UniRule"/>
</dbReference>
<keyword evidence="5 8" id="KW-0547">Nucleotide-binding</keyword>
<feature type="binding site" evidence="8">
    <location>
        <position position="176"/>
    </location>
    <ligand>
        <name>ATP</name>
        <dbReference type="ChEBI" id="CHEBI:30616"/>
    </ligand>
</feature>
<feature type="binding site" evidence="8">
    <location>
        <position position="113"/>
    </location>
    <ligand>
        <name>ATP</name>
        <dbReference type="ChEBI" id="CHEBI:30616"/>
    </ligand>
</feature>
<feature type="binding site" evidence="8">
    <location>
        <position position="249"/>
    </location>
    <ligand>
        <name>Mg(2+)</name>
        <dbReference type="ChEBI" id="CHEBI:18420"/>
    </ligand>
</feature>
<dbReference type="EC" id="2.7.7.108" evidence="8"/>
<comment type="catalytic activity">
    <reaction evidence="8">
        <text>L-histidyl-[protein] + UTP = N(tele)-(5'-uridylyl)-L-histidyl-[protein] + diphosphate</text>
        <dbReference type="Rhea" id="RHEA:83891"/>
        <dbReference type="Rhea" id="RHEA-COMP:9745"/>
        <dbReference type="Rhea" id="RHEA-COMP:20239"/>
        <dbReference type="ChEBI" id="CHEBI:29979"/>
        <dbReference type="ChEBI" id="CHEBI:33019"/>
        <dbReference type="ChEBI" id="CHEBI:46398"/>
        <dbReference type="ChEBI" id="CHEBI:233474"/>
    </reaction>
</comment>
<evidence type="ECO:0000256" key="3">
    <source>
        <dbReference type="ARBA" id="ARBA00022695"/>
    </source>
</evidence>
<proteinExistence type="inferred from homology"/>
<comment type="catalytic activity">
    <reaction evidence="8">
        <text>L-tyrosyl-[protein] + ATP = O-(5'-adenylyl)-L-tyrosyl-[protein] + diphosphate</text>
        <dbReference type="Rhea" id="RHEA:54288"/>
        <dbReference type="Rhea" id="RHEA-COMP:10136"/>
        <dbReference type="Rhea" id="RHEA-COMP:13846"/>
        <dbReference type="ChEBI" id="CHEBI:30616"/>
        <dbReference type="ChEBI" id="CHEBI:33019"/>
        <dbReference type="ChEBI" id="CHEBI:46858"/>
        <dbReference type="ChEBI" id="CHEBI:83624"/>
        <dbReference type="EC" id="2.7.7.108"/>
    </reaction>
</comment>
<reference evidence="9 10" key="1">
    <citation type="submission" date="2012-02" db="EMBL/GenBank/DDBJ databases">
        <title>Complete genome sequence of Phycisphaera mikurensis NBRC 102666.</title>
        <authorList>
            <person name="Ankai A."/>
            <person name="Hosoyama A."/>
            <person name="Terui Y."/>
            <person name="Sekine M."/>
            <person name="Fukai R."/>
            <person name="Kato Y."/>
            <person name="Nakamura S."/>
            <person name="Yamada-Narita S."/>
            <person name="Kawakoshi A."/>
            <person name="Fukunaga Y."/>
            <person name="Yamazaki S."/>
            <person name="Fujita N."/>
        </authorList>
    </citation>
    <scope>NUCLEOTIDE SEQUENCE [LARGE SCALE GENOMIC DNA]</scope>
    <source>
        <strain evidence="10">NBRC 102666 / KCTC 22515 / FYK2301M01</strain>
    </source>
</reference>
<feature type="binding site" evidence="8">
    <location>
        <position position="258"/>
    </location>
    <ligand>
        <name>ATP</name>
        <dbReference type="ChEBI" id="CHEBI:30616"/>
    </ligand>
</feature>
<dbReference type="PANTHER" id="PTHR32057:SF14">
    <property type="entry name" value="PROTEIN ADENYLYLTRANSFERASE SELO, MITOCHONDRIAL"/>
    <property type="match status" value="1"/>
</dbReference>
<dbReference type="eggNOG" id="COG0397">
    <property type="taxonomic scope" value="Bacteria"/>
</dbReference>
<evidence type="ECO:0000256" key="8">
    <source>
        <dbReference type="HAMAP-Rule" id="MF_00692"/>
    </source>
</evidence>
<sequence>MSWTSPYDALPDAMRTAWAPEGPADGHTPRLVFWNAPLAAELGLEADAAVWSGGRVPEDAAPAALAYAGHQFGSLAMLGDGRAVLLGGRRLAGREADVQLKGSGPTPYGRGGDGRAALGPMLREALFSESMHALGVPTTRTLAVATTGREASRPGLPPAWTGGGAVLTRVAASHLRVGTFVLAAHHGPAVLGGVLRLAAARHDPDLLAGDASEPELADAFLRRVIARQAALVAGWMSLGFVHGVLNTDNVAVSGETIDYGPCAFVGRFSPEAVFSSIDRRGRYAYGNQPGITAWNLARLAEALLPLLGDDEGAQIAAAEDALACFGPAYGAALDRAAAAKLGGVADAATLYAELLALMAEERLDFTGTFRHLSGDAAAPAPAGGGFAAWAARWRDRFGSPEAVAGAQARMRRVNPATVPRSAHAEAALGAANAGDEAPFLGLLGACQKPFERDAAWSAVPAVDLPVPPTFCGT</sequence>
<organism evidence="9 10">
    <name type="scientific">Phycisphaera mikurensis (strain NBRC 102666 / KCTC 22515 / FYK2301M01)</name>
    <dbReference type="NCBI Taxonomy" id="1142394"/>
    <lineage>
        <taxon>Bacteria</taxon>
        <taxon>Pseudomonadati</taxon>
        <taxon>Planctomycetota</taxon>
        <taxon>Phycisphaerae</taxon>
        <taxon>Phycisphaerales</taxon>
        <taxon>Phycisphaeraceae</taxon>
        <taxon>Phycisphaera</taxon>
    </lineage>
</organism>
<evidence type="ECO:0000256" key="6">
    <source>
        <dbReference type="ARBA" id="ARBA00022840"/>
    </source>
</evidence>
<keyword evidence="2 8" id="KW-0808">Transferase</keyword>
<feature type="binding site" evidence="8">
    <location>
        <position position="114"/>
    </location>
    <ligand>
        <name>ATP</name>
        <dbReference type="ChEBI" id="CHEBI:30616"/>
    </ligand>
</feature>
<comment type="catalytic activity">
    <reaction evidence="8">
        <text>L-tyrosyl-[protein] + UTP = O-(5'-uridylyl)-L-tyrosyl-[protein] + diphosphate</text>
        <dbReference type="Rhea" id="RHEA:83887"/>
        <dbReference type="Rhea" id="RHEA-COMP:10136"/>
        <dbReference type="Rhea" id="RHEA-COMP:20238"/>
        <dbReference type="ChEBI" id="CHEBI:33019"/>
        <dbReference type="ChEBI" id="CHEBI:46398"/>
        <dbReference type="ChEBI" id="CHEBI:46858"/>
        <dbReference type="ChEBI" id="CHEBI:90602"/>
    </reaction>
</comment>
<keyword evidence="8" id="KW-0464">Manganese</keyword>
<accession>I0IJ87</accession>
<evidence type="ECO:0000313" key="9">
    <source>
        <dbReference type="EMBL" id="BAM05325.1"/>
    </source>
</evidence>
<comment type="catalytic activity">
    <reaction evidence="8">
        <text>L-seryl-[protein] + ATP = 3-O-(5'-adenylyl)-L-seryl-[protein] + diphosphate</text>
        <dbReference type="Rhea" id="RHEA:58120"/>
        <dbReference type="Rhea" id="RHEA-COMP:9863"/>
        <dbReference type="Rhea" id="RHEA-COMP:15073"/>
        <dbReference type="ChEBI" id="CHEBI:29999"/>
        <dbReference type="ChEBI" id="CHEBI:30616"/>
        <dbReference type="ChEBI" id="CHEBI:33019"/>
        <dbReference type="ChEBI" id="CHEBI:142516"/>
        <dbReference type="EC" id="2.7.7.108"/>
    </reaction>
</comment>
<keyword evidence="6 8" id="KW-0067">ATP-binding</keyword>
<protein>
    <recommendedName>
        <fullName evidence="8">Protein nucleotidyltransferase YdiU</fullName>
        <ecNumber evidence="8">2.7.7.-</ecNumber>
    </recommendedName>
    <alternativeName>
        <fullName evidence="8">Protein adenylyltransferase YdiU</fullName>
        <ecNumber evidence="8">2.7.7.108</ecNumber>
    </alternativeName>
    <alternativeName>
        <fullName evidence="8">Protein uridylyltransferase YdiU</fullName>
        <ecNumber evidence="8">2.7.7.-</ecNumber>
    </alternativeName>
</protein>
<dbReference type="STRING" id="1142394.PSMK_31660"/>
<dbReference type="EC" id="2.7.7.-" evidence="8"/>
<keyword evidence="4 8" id="KW-0479">Metal-binding</keyword>
<comment type="cofactor">
    <cofactor evidence="8">
        <name>Mg(2+)</name>
        <dbReference type="ChEBI" id="CHEBI:18420"/>
    </cofactor>
    <cofactor evidence="8">
        <name>Mn(2+)</name>
        <dbReference type="ChEBI" id="CHEBI:29035"/>
    </cofactor>
</comment>
<dbReference type="GO" id="GO:0000287">
    <property type="term" value="F:magnesium ion binding"/>
    <property type="evidence" value="ECO:0007669"/>
    <property type="project" value="UniProtKB-UniRule"/>
</dbReference>
<dbReference type="Proteomes" id="UP000007881">
    <property type="component" value="Chromosome"/>
</dbReference>
<name>I0IJ87_PHYMF</name>
<comment type="similarity">
    <text evidence="1 8">Belongs to the SELO family.</text>
</comment>
<dbReference type="AlphaFoldDB" id="I0IJ87"/>
<dbReference type="KEGG" id="phm:PSMK_31660"/>
<evidence type="ECO:0000256" key="5">
    <source>
        <dbReference type="ARBA" id="ARBA00022741"/>
    </source>
</evidence>
<keyword evidence="3 8" id="KW-0548">Nucleotidyltransferase</keyword>
<gene>
    <name evidence="8" type="primary">ydiU</name>
    <name evidence="8" type="synonym">selO</name>
    <name evidence="9" type="ordered locus">PSMK_31660</name>
</gene>
<evidence type="ECO:0000313" key="10">
    <source>
        <dbReference type="Proteomes" id="UP000007881"/>
    </source>
</evidence>
<feature type="binding site" evidence="8">
    <location>
        <position position="82"/>
    </location>
    <ligand>
        <name>ATP</name>
        <dbReference type="ChEBI" id="CHEBI:30616"/>
    </ligand>
</feature>
<comment type="catalytic activity">
    <reaction evidence="8">
        <text>L-threonyl-[protein] + ATP = 3-O-(5'-adenylyl)-L-threonyl-[protein] + diphosphate</text>
        <dbReference type="Rhea" id="RHEA:54292"/>
        <dbReference type="Rhea" id="RHEA-COMP:11060"/>
        <dbReference type="Rhea" id="RHEA-COMP:13847"/>
        <dbReference type="ChEBI" id="CHEBI:30013"/>
        <dbReference type="ChEBI" id="CHEBI:30616"/>
        <dbReference type="ChEBI" id="CHEBI:33019"/>
        <dbReference type="ChEBI" id="CHEBI:138113"/>
        <dbReference type="EC" id="2.7.7.108"/>
    </reaction>
</comment>
<dbReference type="HOGENOM" id="CLU_010245_4_1_0"/>
<comment type="function">
    <text evidence="8">Nucleotidyltransferase involved in the post-translational modification of proteins. It can catalyze the addition of adenosine monophosphate (AMP) or uridine monophosphate (UMP) to a protein, resulting in modifications known as AMPylation and UMPylation.</text>
</comment>
<feature type="binding site" evidence="8">
    <location>
        <position position="101"/>
    </location>
    <ligand>
        <name>ATP</name>
        <dbReference type="ChEBI" id="CHEBI:30616"/>
    </ligand>
</feature>